<evidence type="ECO:0000256" key="5">
    <source>
        <dbReference type="ARBA" id="ARBA00022777"/>
    </source>
</evidence>
<keyword evidence="4" id="KW-0547">Nucleotide-binding</keyword>
<feature type="transmembrane region" description="Helical" evidence="7">
    <location>
        <begin position="15"/>
        <end position="37"/>
    </location>
</feature>
<dbReference type="EMBL" id="JBHRYJ010000002">
    <property type="protein sequence ID" value="MFC3676131.1"/>
    <property type="molecule type" value="Genomic_DNA"/>
</dbReference>
<keyword evidence="3" id="KW-0808">Transferase</keyword>
<dbReference type="PROSITE" id="PS50109">
    <property type="entry name" value="HIS_KIN"/>
    <property type="match status" value="1"/>
</dbReference>
<dbReference type="InterPro" id="IPR003594">
    <property type="entry name" value="HATPase_dom"/>
</dbReference>
<organism evidence="9 10">
    <name type="scientific">Ferrovibrio xuzhouensis</name>
    <dbReference type="NCBI Taxonomy" id="1576914"/>
    <lineage>
        <taxon>Bacteria</taxon>
        <taxon>Pseudomonadati</taxon>
        <taxon>Pseudomonadota</taxon>
        <taxon>Alphaproteobacteria</taxon>
        <taxon>Rhodospirillales</taxon>
        <taxon>Rhodospirillaceae</taxon>
        <taxon>Ferrovibrio</taxon>
    </lineage>
</organism>
<keyword evidence="10" id="KW-1185">Reference proteome</keyword>
<sequence length="503" mass="55097">MADHVRGASRLWRSLTLRAAVVVGLFIALPFLLYATFRQADVDRQQLLLQSIRVKGLTVGRVLEERLQGADAIPMFRLGEELARFQTDGIALRLLFRPHDAPPDSGFLYVASAPPVAPDDLEWEKQKLADAGVLDRLGQTCEGDVPLALRFDRADGRPQLITSITPVRTRRGCWALVISNDLTDAAEQRLGEPYWRAPEVRLAAALYFGFAIIVLAIAFDLWRGLRRFATTARGVAERRIEGRFAQRNRLPELEPVADAFDRMEDSLRSTASELRHAAEESAHAFKTPLGTIRQAMVPLRNRVAAEDPRSQQALQAVDAALDRLDDLVRAARHLDDAVADRLDPPREAVDLEALVEDVVEAYSADATARNVGLEGVVEIAALAPMGGRLIADALGQVIENALSFSPPEGRVRVRLTRNAGRIAIVVEDEGPGVPAAWLAHIFERHASFRDAPPPQDFAERGQNFGIGLWVARRNLEAVGGDISAANRPGRGFAVSLIMSKAAG</sequence>
<dbReference type="Proteomes" id="UP001595711">
    <property type="component" value="Unassembled WGS sequence"/>
</dbReference>
<dbReference type="Pfam" id="PF02518">
    <property type="entry name" value="HATPase_c"/>
    <property type="match status" value="1"/>
</dbReference>
<dbReference type="GO" id="GO:0005524">
    <property type="term" value="F:ATP binding"/>
    <property type="evidence" value="ECO:0007669"/>
    <property type="project" value="UniProtKB-KW"/>
</dbReference>
<evidence type="ECO:0000256" key="7">
    <source>
        <dbReference type="SAM" id="Phobius"/>
    </source>
</evidence>
<dbReference type="RefSeq" id="WP_379726157.1">
    <property type="nucleotide sequence ID" value="NZ_JBHRYJ010000002.1"/>
</dbReference>
<proteinExistence type="predicted"/>
<dbReference type="InterPro" id="IPR036890">
    <property type="entry name" value="HATPase_C_sf"/>
</dbReference>
<evidence type="ECO:0000259" key="8">
    <source>
        <dbReference type="PROSITE" id="PS50109"/>
    </source>
</evidence>
<keyword evidence="5" id="KW-0418">Kinase</keyword>
<comment type="caution">
    <text evidence="9">The sequence shown here is derived from an EMBL/GenBank/DDBJ whole genome shotgun (WGS) entry which is preliminary data.</text>
</comment>
<dbReference type="SUPFAM" id="SSF55874">
    <property type="entry name" value="ATPase domain of HSP90 chaperone/DNA topoisomerase II/histidine kinase"/>
    <property type="match status" value="1"/>
</dbReference>
<evidence type="ECO:0000256" key="6">
    <source>
        <dbReference type="ARBA" id="ARBA00022840"/>
    </source>
</evidence>
<feature type="transmembrane region" description="Helical" evidence="7">
    <location>
        <begin position="202"/>
        <end position="222"/>
    </location>
</feature>
<keyword evidence="6 9" id="KW-0067">ATP-binding</keyword>
<dbReference type="PANTHER" id="PTHR44936">
    <property type="entry name" value="SENSOR PROTEIN CREC"/>
    <property type="match status" value="1"/>
</dbReference>
<keyword evidence="7" id="KW-1133">Transmembrane helix</keyword>
<dbReference type="InterPro" id="IPR005467">
    <property type="entry name" value="His_kinase_dom"/>
</dbReference>
<dbReference type="SMART" id="SM00387">
    <property type="entry name" value="HATPase_c"/>
    <property type="match status" value="1"/>
</dbReference>
<dbReference type="PANTHER" id="PTHR44936:SF10">
    <property type="entry name" value="SENSOR PROTEIN RSTB"/>
    <property type="match status" value="1"/>
</dbReference>
<evidence type="ECO:0000256" key="4">
    <source>
        <dbReference type="ARBA" id="ARBA00022741"/>
    </source>
</evidence>
<evidence type="ECO:0000256" key="1">
    <source>
        <dbReference type="ARBA" id="ARBA00000085"/>
    </source>
</evidence>
<feature type="domain" description="Histidine kinase" evidence="8">
    <location>
        <begin position="280"/>
        <end position="502"/>
    </location>
</feature>
<evidence type="ECO:0000313" key="10">
    <source>
        <dbReference type="Proteomes" id="UP001595711"/>
    </source>
</evidence>
<gene>
    <name evidence="9" type="ORF">ACFOOQ_11290</name>
</gene>
<name>A0ABV7VH54_9PROT</name>
<comment type="catalytic activity">
    <reaction evidence="1">
        <text>ATP + protein L-histidine = ADP + protein N-phospho-L-histidine.</text>
        <dbReference type="EC" id="2.7.13.3"/>
    </reaction>
</comment>
<reference evidence="10" key="1">
    <citation type="journal article" date="2019" name="Int. J. Syst. Evol. Microbiol.">
        <title>The Global Catalogue of Microorganisms (GCM) 10K type strain sequencing project: providing services to taxonomists for standard genome sequencing and annotation.</title>
        <authorList>
            <consortium name="The Broad Institute Genomics Platform"/>
            <consortium name="The Broad Institute Genome Sequencing Center for Infectious Disease"/>
            <person name="Wu L."/>
            <person name="Ma J."/>
        </authorList>
    </citation>
    <scope>NUCLEOTIDE SEQUENCE [LARGE SCALE GENOMIC DNA]</scope>
    <source>
        <strain evidence="10">KCTC 42182</strain>
    </source>
</reference>
<keyword evidence="7" id="KW-0472">Membrane</keyword>
<dbReference type="InterPro" id="IPR050980">
    <property type="entry name" value="2C_sensor_his_kinase"/>
</dbReference>
<dbReference type="Gene3D" id="1.10.287.130">
    <property type="match status" value="1"/>
</dbReference>
<dbReference type="EC" id="2.7.13.3" evidence="2"/>
<evidence type="ECO:0000256" key="3">
    <source>
        <dbReference type="ARBA" id="ARBA00022679"/>
    </source>
</evidence>
<dbReference type="Gene3D" id="3.30.565.10">
    <property type="entry name" value="Histidine kinase-like ATPase, C-terminal domain"/>
    <property type="match status" value="1"/>
</dbReference>
<evidence type="ECO:0000313" key="9">
    <source>
        <dbReference type="EMBL" id="MFC3676131.1"/>
    </source>
</evidence>
<protein>
    <recommendedName>
        <fullName evidence="2">histidine kinase</fullName>
        <ecNumber evidence="2">2.7.13.3</ecNumber>
    </recommendedName>
</protein>
<evidence type="ECO:0000256" key="2">
    <source>
        <dbReference type="ARBA" id="ARBA00012438"/>
    </source>
</evidence>
<dbReference type="CDD" id="cd00075">
    <property type="entry name" value="HATPase"/>
    <property type="match status" value="1"/>
</dbReference>
<keyword evidence="7" id="KW-0812">Transmembrane</keyword>
<accession>A0ABV7VH54</accession>